<reference evidence="2 3" key="1">
    <citation type="submission" date="2018-06" db="EMBL/GenBank/DDBJ databases">
        <title>Genomic Encyclopedia of Archaeal and Bacterial Type Strains, Phase II (KMG-II): from individual species to whole genera.</title>
        <authorList>
            <person name="Goeker M."/>
        </authorList>
    </citation>
    <scope>NUCLEOTIDE SEQUENCE [LARGE SCALE GENOMIC DNA]</scope>
    <source>
        <strain evidence="2 3">DSM 13087</strain>
    </source>
</reference>
<dbReference type="STRING" id="121821.GCA_001870675_02933"/>
<dbReference type="EMBL" id="QKZQ01000003">
    <property type="protein sequence ID" value="PZX46711.1"/>
    <property type="molecule type" value="Genomic_DNA"/>
</dbReference>
<sequence>MPRRSHGVVIMVTLMGVTALAMLLPAAVGFTLREHALARAFLYSAGLLASVTGLVYLASRSGPVVAAGGAHPFYYLTFAYLFLPVLMAIPLTEAVPGIRFIDAWFEMLSAFTTTGASVLEGEGTRSLHLWRATVAWGGGLFLMVVAIALLAPLNLGGFELFRNRSGAVGASSAWGEVHQPTRIDESYDDKTLPRMADQLRVIAPVYVGVTLLLWVALSIAGNPPIIALMLAMSTLSTSGIAPDGALSGIASEMLIAVFLVLALSRRLWPGARGMQQGQGPYWRDPELLLAGAVLLVIFVALVLRAILLPQAGGPGAQLAMIWGHVFTSLSFLSTTGFISEVGGGVASVFPGAAGIVMLGLVILGGGVATTAGGLKLMRVFALAWQARREVSKLVYPESVGGDGPRLRSLRREGAFSAWLFLMIFIFSLTALTALLTLTGLGLEESVIFSVAALTTTGPLAQIGGPEPLLWSALGDIGKLVLAFGMLLGRLELLLLLSVFWRR</sequence>
<evidence type="ECO:0000313" key="2">
    <source>
        <dbReference type="EMBL" id="PZX46711.1"/>
    </source>
</evidence>
<feature type="transmembrane region" description="Helical" evidence="1">
    <location>
        <begin position="133"/>
        <end position="155"/>
    </location>
</feature>
<gene>
    <name evidence="2" type="ORF">LY56_00917</name>
</gene>
<dbReference type="PANTHER" id="PTHR32024">
    <property type="entry name" value="TRK SYSTEM POTASSIUM UPTAKE PROTEIN TRKG-RELATED"/>
    <property type="match status" value="1"/>
</dbReference>
<comment type="caution">
    <text evidence="2">The sequence shown here is derived from an EMBL/GenBank/DDBJ whole genome shotgun (WGS) entry which is preliminary data.</text>
</comment>
<keyword evidence="1" id="KW-1133">Transmembrane helix</keyword>
<keyword evidence="1" id="KW-0812">Transmembrane</keyword>
<protein>
    <submittedName>
        <fullName evidence="2">Trk system potassium uptake protein TrkH</fullName>
    </submittedName>
</protein>
<organism evidence="2 3">
    <name type="scientific">Roseinatronobacter thiooxidans</name>
    <dbReference type="NCBI Taxonomy" id="121821"/>
    <lineage>
        <taxon>Bacteria</taxon>
        <taxon>Pseudomonadati</taxon>
        <taxon>Pseudomonadota</taxon>
        <taxon>Alphaproteobacteria</taxon>
        <taxon>Rhodobacterales</taxon>
        <taxon>Paracoccaceae</taxon>
        <taxon>Roseinatronobacter</taxon>
    </lineage>
</organism>
<feature type="transmembrane region" description="Helical" evidence="1">
    <location>
        <begin position="73"/>
        <end position="91"/>
    </location>
</feature>
<evidence type="ECO:0000256" key="1">
    <source>
        <dbReference type="SAM" id="Phobius"/>
    </source>
</evidence>
<dbReference type="Proteomes" id="UP000249364">
    <property type="component" value="Unassembled WGS sequence"/>
</dbReference>
<evidence type="ECO:0000313" key="3">
    <source>
        <dbReference type="Proteomes" id="UP000249364"/>
    </source>
</evidence>
<keyword evidence="1" id="KW-0472">Membrane</keyword>
<feature type="transmembrane region" description="Helical" evidence="1">
    <location>
        <begin position="415"/>
        <end position="437"/>
    </location>
</feature>
<feature type="transmembrane region" description="Helical" evidence="1">
    <location>
        <begin position="199"/>
        <end position="219"/>
    </location>
</feature>
<proteinExistence type="predicted"/>
<feature type="transmembrane region" description="Helical" evidence="1">
    <location>
        <begin position="344"/>
        <end position="368"/>
    </location>
</feature>
<feature type="transmembrane region" description="Helical" evidence="1">
    <location>
        <begin position="40"/>
        <end position="58"/>
    </location>
</feature>
<feature type="transmembrane region" description="Helical" evidence="1">
    <location>
        <begin position="6"/>
        <end position="28"/>
    </location>
</feature>
<feature type="transmembrane region" description="Helical" evidence="1">
    <location>
        <begin position="479"/>
        <end position="500"/>
    </location>
</feature>
<dbReference type="PANTHER" id="PTHR32024:SF2">
    <property type="entry name" value="TRK SYSTEM POTASSIUM UPTAKE PROTEIN TRKG-RELATED"/>
    <property type="match status" value="1"/>
</dbReference>
<dbReference type="AlphaFoldDB" id="A0A2W7QEU2"/>
<dbReference type="RefSeq" id="WP_071470718.1">
    <property type="nucleotide sequence ID" value="NZ_MEHT01000045.1"/>
</dbReference>
<name>A0A2W7QEU2_9RHOB</name>
<accession>A0A2W7QEU2</accession>
<dbReference type="OrthoDB" id="7818483at2"/>
<keyword evidence="3" id="KW-1185">Reference proteome</keyword>
<feature type="transmembrane region" description="Helical" evidence="1">
    <location>
        <begin position="288"/>
        <end position="307"/>
    </location>
</feature>
<feature type="transmembrane region" description="Helical" evidence="1">
    <location>
        <begin position="249"/>
        <end position="268"/>
    </location>
</feature>